<sequence length="434" mass="51925">MNFFDSKFFQESYQFNQEIKNSNIPEITYPSTTIRIKGDDFYKDIWREIDNAKDYCWIQTYAMDATFPAKLTIIKMIEALKRGVTCVLYVDDLQQYVDKNLIKEFQENGGIYKSLNPTWRHIYRNVPSQEFFRRHHEKLVVIDDFSVIGSQNFQDCYGSDKFGNGEFYDFNVMFKNQNLRNFRHQFLNVSDLYDLKLSNELSRDEAILKQDQNYPDSPFQTTKRLLTRTHQPFLRQIQVNILKMIDDAEKKITLIHPYYYPIPKFEKAIQRALKRGVKVELITSGKRDQPVYHYITNSILTKNLTKSGCEVYEIKEKLLHMKAYQIDDKHYSIGSFNNDRWSWKLNNEINIQVNNDPIEVQRLDQVINQVKSESKKISDQYSKVGPIRYAKILFWDTFLYLSEVIMSKNKYVSLEKYDYRKIYNDWDDQSNFNF</sequence>
<protein>
    <recommendedName>
        <fullName evidence="1">PLD phosphodiesterase domain-containing protein</fullName>
    </recommendedName>
</protein>
<evidence type="ECO:0000313" key="2">
    <source>
        <dbReference type="EMBL" id="KRW98257.1"/>
    </source>
</evidence>
<dbReference type="Gene3D" id="3.30.870.10">
    <property type="entry name" value="Endonuclease Chain A"/>
    <property type="match status" value="2"/>
</dbReference>
<proteinExistence type="predicted"/>
<gene>
    <name evidence="2" type="ORF">PPERSA_00714</name>
</gene>
<comment type="caution">
    <text evidence="2">The sequence shown here is derived from an EMBL/GenBank/DDBJ whole genome shotgun (WGS) entry which is preliminary data.</text>
</comment>
<dbReference type="EMBL" id="LDAU01000259">
    <property type="protein sequence ID" value="KRW98257.1"/>
    <property type="molecule type" value="Genomic_DNA"/>
</dbReference>
<dbReference type="Proteomes" id="UP000054937">
    <property type="component" value="Unassembled WGS sequence"/>
</dbReference>
<evidence type="ECO:0000259" key="1">
    <source>
        <dbReference type="PROSITE" id="PS50035"/>
    </source>
</evidence>
<accession>A0A0V0Q7U5</accession>
<dbReference type="InterPro" id="IPR001736">
    <property type="entry name" value="PLipase_D/transphosphatidylase"/>
</dbReference>
<dbReference type="AlphaFoldDB" id="A0A0V0Q7U5"/>
<evidence type="ECO:0000313" key="3">
    <source>
        <dbReference type="Proteomes" id="UP000054937"/>
    </source>
</evidence>
<dbReference type="InterPro" id="IPR025202">
    <property type="entry name" value="PLD-like_dom"/>
</dbReference>
<dbReference type="FunCoup" id="A0A0V0Q7U5">
    <property type="interactions" value="16"/>
</dbReference>
<reference evidence="2 3" key="1">
    <citation type="journal article" date="2015" name="Sci. Rep.">
        <title>Genome of the facultative scuticociliatosis pathogen Pseudocohnilembus persalinus provides insight into its virulence through horizontal gene transfer.</title>
        <authorList>
            <person name="Xiong J."/>
            <person name="Wang G."/>
            <person name="Cheng J."/>
            <person name="Tian M."/>
            <person name="Pan X."/>
            <person name="Warren A."/>
            <person name="Jiang C."/>
            <person name="Yuan D."/>
            <person name="Miao W."/>
        </authorList>
    </citation>
    <scope>NUCLEOTIDE SEQUENCE [LARGE SCALE GENOMIC DNA]</scope>
    <source>
        <strain evidence="2">36N120E</strain>
    </source>
</reference>
<feature type="domain" description="PLD phosphodiesterase" evidence="1">
    <location>
        <begin position="131"/>
        <end position="157"/>
    </location>
</feature>
<organism evidence="2 3">
    <name type="scientific">Pseudocohnilembus persalinus</name>
    <name type="common">Ciliate</name>
    <dbReference type="NCBI Taxonomy" id="266149"/>
    <lineage>
        <taxon>Eukaryota</taxon>
        <taxon>Sar</taxon>
        <taxon>Alveolata</taxon>
        <taxon>Ciliophora</taxon>
        <taxon>Intramacronucleata</taxon>
        <taxon>Oligohymenophorea</taxon>
        <taxon>Scuticociliatia</taxon>
        <taxon>Philasterida</taxon>
        <taxon>Pseudocohnilembidae</taxon>
        <taxon>Pseudocohnilembus</taxon>
    </lineage>
</organism>
<dbReference type="GO" id="GO:0032049">
    <property type="term" value="P:cardiolipin biosynthetic process"/>
    <property type="evidence" value="ECO:0007669"/>
    <property type="project" value="UniProtKB-ARBA"/>
</dbReference>
<keyword evidence="3" id="KW-1185">Reference proteome</keyword>
<dbReference type="SMART" id="SM00155">
    <property type="entry name" value="PLDc"/>
    <property type="match status" value="2"/>
</dbReference>
<dbReference type="InParanoid" id="A0A0V0Q7U5"/>
<dbReference type="Pfam" id="PF13091">
    <property type="entry name" value="PLDc_2"/>
    <property type="match status" value="2"/>
</dbReference>
<dbReference type="SUPFAM" id="SSF56024">
    <property type="entry name" value="Phospholipase D/nuclease"/>
    <property type="match status" value="2"/>
</dbReference>
<dbReference type="PROSITE" id="PS50035">
    <property type="entry name" value="PLD"/>
    <property type="match status" value="1"/>
</dbReference>
<dbReference type="PANTHER" id="PTHR21248">
    <property type="entry name" value="CARDIOLIPIN SYNTHASE"/>
    <property type="match status" value="1"/>
</dbReference>
<dbReference type="GO" id="GO:0030572">
    <property type="term" value="F:phosphatidyltransferase activity"/>
    <property type="evidence" value="ECO:0007669"/>
    <property type="project" value="UniProtKB-ARBA"/>
</dbReference>
<dbReference type="OMA" id="INYSADH"/>
<name>A0A0V0Q7U5_PSEPJ</name>
<dbReference type="PANTHER" id="PTHR21248:SF22">
    <property type="entry name" value="PHOSPHOLIPASE D"/>
    <property type="match status" value="1"/>
</dbReference>
<dbReference type="OrthoDB" id="14911at2759"/>